<sequence>MTPTTPEHHGPTAHPDITEKDLRRAALASTLGSALEYYDFALYSLASALIFSQLFFTDADPATGRILAFATYFIGFAVRPIGGLFFGSLGDRIGRKQVLLLTVLLMGGASTLIGLLPTYQQVGLWAPALLILLRIAQGFGAGAEQAGAATLMTEYAPRRRRGFFASLPFMGIQIGTVIAALVFFGLLIPDETVLHGWLWRVPFLASAVLIAVAVWIRSTLKESPSFAKLEAREQIEEQPLRALLRTSRPSVLRGIGLRMAENGGSSIYQALAVSYVVTVALANVENPGPVGALSLVCAAIVGAVTVPVAGRLTDRYGRIPVYRGFAVLQLVLVFPTWWVMSTGNVPATIAAISVALGIGAWGMFGAQGALMPELFGASHRYTGVSVARETSAVIAGGIAPLVGSLLLSWFANSWVPIAIYLAVLTVVTIATTFVTPETRGRDLDAEEDALDEVRAGRSTALPSSDHNLHPRAATRPGTEQPLAAQP</sequence>
<feature type="transmembrane region" description="Helical" evidence="8">
    <location>
        <begin position="37"/>
        <end position="56"/>
    </location>
</feature>
<gene>
    <name evidence="10" type="ORF">NP048_00680</name>
</gene>
<feature type="transmembrane region" description="Helical" evidence="8">
    <location>
        <begin position="122"/>
        <end position="142"/>
    </location>
</feature>
<keyword evidence="3" id="KW-1003">Cell membrane</keyword>
<accession>A0ABY5KS80</accession>
<dbReference type="Proteomes" id="UP001316384">
    <property type="component" value="Chromosome"/>
</dbReference>
<feature type="transmembrane region" description="Helical" evidence="8">
    <location>
        <begin position="267"/>
        <end position="284"/>
    </location>
</feature>
<evidence type="ECO:0000256" key="7">
    <source>
        <dbReference type="SAM" id="MobiDB-lite"/>
    </source>
</evidence>
<keyword evidence="6 8" id="KW-0472">Membrane</keyword>
<dbReference type="EMBL" id="CP101987">
    <property type="protein sequence ID" value="UUI72021.1"/>
    <property type="molecule type" value="Genomic_DNA"/>
</dbReference>
<feature type="domain" description="Major facilitator superfamily (MFS) profile" evidence="9">
    <location>
        <begin position="25"/>
        <end position="439"/>
    </location>
</feature>
<evidence type="ECO:0000313" key="11">
    <source>
        <dbReference type="Proteomes" id="UP001316384"/>
    </source>
</evidence>
<dbReference type="Gene3D" id="1.20.1250.20">
    <property type="entry name" value="MFS general substrate transporter like domains"/>
    <property type="match status" value="2"/>
</dbReference>
<feature type="transmembrane region" description="Helical" evidence="8">
    <location>
        <begin position="163"/>
        <end position="185"/>
    </location>
</feature>
<dbReference type="CDD" id="cd17369">
    <property type="entry name" value="MFS_ShiA_like"/>
    <property type="match status" value="1"/>
</dbReference>
<keyword evidence="2" id="KW-0813">Transport</keyword>
<evidence type="ECO:0000256" key="8">
    <source>
        <dbReference type="SAM" id="Phobius"/>
    </source>
</evidence>
<feature type="transmembrane region" description="Helical" evidence="8">
    <location>
        <begin position="290"/>
        <end position="309"/>
    </location>
</feature>
<dbReference type="PANTHER" id="PTHR43045">
    <property type="entry name" value="SHIKIMATE TRANSPORTER"/>
    <property type="match status" value="1"/>
</dbReference>
<feature type="region of interest" description="Disordered" evidence="7">
    <location>
        <begin position="454"/>
        <end position="486"/>
    </location>
</feature>
<feature type="transmembrane region" description="Helical" evidence="8">
    <location>
        <begin position="62"/>
        <end position="86"/>
    </location>
</feature>
<feature type="transmembrane region" description="Helical" evidence="8">
    <location>
        <begin position="346"/>
        <end position="370"/>
    </location>
</feature>
<dbReference type="InterPro" id="IPR011701">
    <property type="entry name" value="MFS"/>
</dbReference>
<comment type="subcellular location">
    <subcellularLocation>
        <location evidence="1">Cell membrane</location>
        <topology evidence="1">Multi-pass membrane protein</topology>
    </subcellularLocation>
</comment>
<protein>
    <submittedName>
        <fullName evidence="10">MHS family MFS transporter</fullName>
    </submittedName>
</protein>
<evidence type="ECO:0000313" key="10">
    <source>
        <dbReference type="EMBL" id="UUI72021.1"/>
    </source>
</evidence>
<dbReference type="Pfam" id="PF07690">
    <property type="entry name" value="MFS_1"/>
    <property type="match status" value="1"/>
</dbReference>
<keyword evidence="4 8" id="KW-0812">Transmembrane</keyword>
<dbReference type="RefSeq" id="WP_227577055.1">
    <property type="nucleotide sequence ID" value="NZ_CP101987.1"/>
</dbReference>
<dbReference type="InterPro" id="IPR005828">
    <property type="entry name" value="MFS_sugar_transport-like"/>
</dbReference>
<keyword evidence="11" id="KW-1185">Reference proteome</keyword>
<feature type="transmembrane region" description="Helical" evidence="8">
    <location>
        <begin position="197"/>
        <end position="216"/>
    </location>
</feature>
<feature type="transmembrane region" description="Helical" evidence="8">
    <location>
        <begin position="98"/>
        <end position="116"/>
    </location>
</feature>
<evidence type="ECO:0000259" key="9">
    <source>
        <dbReference type="PROSITE" id="PS50850"/>
    </source>
</evidence>
<dbReference type="InterPro" id="IPR020846">
    <property type="entry name" value="MFS_dom"/>
</dbReference>
<feature type="transmembrane region" description="Helical" evidence="8">
    <location>
        <begin position="321"/>
        <end position="340"/>
    </location>
</feature>
<keyword evidence="5 8" id="KW-1133">Transmembrane helix</keyword>
<feature type="transmembrane region" description="Helical" evidence="8">
    <location>
        <begin position="417"/>
        <end position="435"/>
    </location>
</feature>
<reference evidence="10 11" key="1">
    <citation type="submission" date="2022-07" db="EMBL/GenBank/DDBJ databases">
        <title>Novel species in genus cellulomonas.</title>
        <authorList>
            <person name="Ye L."/>
        </authorList>
    </citation>
    <scope>NUCLEOTIDE SEQUENCE [LARGE SCALE GENOMIC DNA]</scope>
    <source>
        <strain evidence="11">zg-B89</strain>
    </source>
</reference>
<dbReference type="PANTHER" id="PTHR43045:SF1">
    <property type="entry name" value="SHIKIMATE TRANSPORTER"/>
    <property type="match status" value="1"/>
</dbReference>
<proteinExistence type="predicted"/>
<organism evidence="10 11">
    <name type="scientific">Cellulomonas xiejunii</name>
    <dbReference type="NCBI Taxonomy" id="2968083"/>
    <lineage>
        <taxon>Bacteria</taxon>
        <taxon>Bacillati</taxon>
        <taxon>Actinomycetota</taxon>
        <taxon>Actinomycetes</taxon>
        <taxon>Micrococcales</taxon>
        <taxon>Cellulomonadaceae</taxon>
        <taxon>Cellulomonas</taxon>
    </lineage>
</organism>
<evidence type="ECO:0000256" key="1">
    <source>
        <dbReference type="ARBA" id="ARBA00004651"/>
    </source>
</evidence>
<dbReference type="PROSITE" id="PS50850">
    <property type="entry name" value="MFS"/>
    <property type="match status" value="1"/>
</dbReference>
<evidence type="ECO:0000256" key="3">
    <source>
        <dbReference type="ARBA" id="ARBA00022475"/>
    </source>
</evidence>
<evidence type="ECO:0000256" key="6">
    <source>
        <dbReference type="ARBA" id="ARBA00023136"/>
    </source>
</evidence>
<feature type="transmembrane region" description="Helical" evidence="8">
    <location>
        <begin position="391"/>
        <end position="411"/>
    </location>
</feature>
<dbReference type="InterPro" id="IPR036259">
    <property type="entry name" value="MFS_trans_sf"/>
</dbReference>
<dbReference type="SUPFAM" id="SSF103473">
    <property type="entry name" value="MFS general substrate transporter"/>
    <property type="match status" value="1"/>
</dbReference>
<evidence type="ECO:0000256" key="5">
    <source>
        <dbReference type="ARBA" id="ARBA00022989"/>
    </source>
</evidence>
<evidence type="ECO:0000256" key="2">
    <source>
        <dbReference type="ARBA" id="ARBA00022448"/>
    </source>
</evidence>
<name>A0ABY5KS80_9CELL</name>
<dbReference type="Pfam" id="PF00083">
    <property type="entry name" value="Sugar_tr"/>
    <property type="match status" value="1"/>
</dbReference>
<evidence type="ECO:0000256" key="4">
    <source>
        <dbReference type="ARBA" id="ARBA00022692"/>
    </source>
</evidence>